<dbReference type="AlphaFoldDB" id="A0A818VJU3"/>
<keyword evidence="8 9" id="KW-0175">Coiled coil</keyword>
<name>A0A818VJU3_9BILA</name>
<dbReference type="GO" id="GO:0005737">
    <property type="term" value="C:cytoplasm"/>
    <property type="evidence" value="ECO:0007669"/>
    <property type="project" value="UniProtKB-ARBA"/>
</dbReference>
<reference evidence="13" key="1">
    <citation type="submission" date="2021-02" db="EMBL/GenBank/DDBJ databases">
        <authorList>
            <person name="Nowell W R."/>
        </authorList>
    </citation>
    <scope>NUCLEOTIDE SEQUENCE</scope>
</reference>
<accession>A0A818VJU3</accession>
<dbReference type="Proteomes" id="UP000663872">
    <property type="component" value="Unassembled WGS sequence"/>
</dbReference>
<feature type="compositionally biased region" description="Basic residues" evidence="10">
    <location>
        <begin position="293"/>
        <end position="303"/>
    </location>
</feature>
<dbReference type="GO" id="GO:0015031">
    <property type="term" value="P:protein transport"/>
    <property type="evidence" value="ECO:0007669"/>
    <property type="project" value="UniProtKB-KW"/>
</dbReference>
<evidence type="ECO:0000256" key="1">
    <source>
        <dbReference type="ARBA" id="ARBA00008025"/>
    </source>
</evidence>
<dbReference type="PROSITE" id="PS50892">
    <property type="entry name" value="V_SNARE"/>
    <property type="match status" value="2"/>
</dbReference>
<organism evidence="13 14">
    <name type="scientific">Rotaria socialis</name>
    <dbReference type="NCBI Taxonomy" id="392032"/>
    <lineage>
        <taxon>Eukaryota</taxon>
        <taxon>Metazoa</taxon>
        <taxon>Spiralia</taxon>
        <taxon>Gnathifera</taxon>
        <taxon>Rotifera</taxon>
        <taxon>Eurotatoria</taxon>
        <taxon>Bdelloidea</taxon>
        <taxon>Philodinida</taxon>
        <taxon>Philodinidae</taxon>
        <taxon>Rotaria</taxon>
    </lineage>
</organism>
<evidence type="ECO:0000259" key="12">
    <source>
        <dbReference type="PROSITE" id="PS50892"/>
    </source>
</evidence>
<keyword evidence="5 11" id="KW-1133">Transmembrane helix</keyword>
<dbReference type="SUPFAM" id="SSF58038">
    <property type="entry name" value="SNARE fusion complex"/>
    <property type="match status" value="2"/>
</dbReference>
<sequence length="352" mass="38692">MKFDFLASLIYQKISTASKKFIPYFNHTQLNQTMASSYENPPRATQYQSSKRFDNLQADVNQVVDVMKDNLDKVLERDAKLTTLENRAEVLQTGASQFTTNASKLKRKYWWKNVKMWIILIIVIIVLIIVIVVAITQSDFNEFVCFPRTTNGAGGPPGGASGGGSKRLAQQQAQVDEVVDIMRQNVDKVLERDKNLSLLDDRADKLQHNAAQFEQHAGKLKRKYWWKNMKMMIIMGVVGIIFAIVVIAWIGSKVKSETPALPSGGVTTAVPSASGESIPGGSKDSLNGDKPTKKPRGSRRPKSKPTPVATTPSSGATATATPSSDGEPEPSEADDSTKEAIKRVIRALVNRS</sequence>
<dbReference type="Gene3D" id="1.20.5.110">
    <property type="match status" value="2"/>
</dbReference>
<evidence type="ECO:0000313" key="13">
    <source>
        <dbReference type="EMBL" id="CAF3710127.1"/>
    </source>
</evidence>
<evidence type="ECO:0000256" key="4">
    <source>
        <dbReference type="ARBA" id="ARBA00022927"/>
    </source>
</evidence>
<dbReference type="PRINTS" id="PR00219">
    <property type="entry name" value="SYNAPTOBREVN"/>
</dbReference>
<dbReference type="InterPro" id="IPR016444">
    <property type="entry name" value="Synaptobrevin/VAMP"/>
</dbReference>
<evidence type="ECO:0000256" key="2">
    <source>
        <dbReference type="ARBA" id="ARBA00022448"/>
    </source>
</evidence>
<evidence type="ECO:0000313" key="14">
    <source>
        <dbReference type="Proteomes" id="UP000663872"/>
    </source>
</evidence>
<feature type="compositionally biased region" description="Polar residues" evidence="10">
    <location>
        <begin position="265"/>
        <end position="275"/>
    </location>
</feature>
<dbReference type="GO" id="GO:0016020">
    <property type="term" value="C:membrane"/>
    <property type="evidence" value="ECO:0007669"/>
    <property type="project" value="InterPro"/>
</dbReference>
<comment type="subcellular location">
    <subcellularLocation>
        <location evidence="7">Endomembrane system</location>
        <topology evidence="7">Single-pass type IV membrane protein</topology>
    </subcellularLocation>
</comment>
<dbReference type="InterPro" id="IPR001388">
    <property type="entry name" value="Synaptobrevin-like"/>
</dbReference>
<evidence type="ECO:0000256" key="9">
    <source>
        <dbReference type="SAM" id="Coils"/>
    </source>
</evidence>
<feature type="transmembrane region" description="Helical" evidence="11">
    <location>
        <begin position="231"/>
        <end position="251"/>
    </location>
</feature>
<dbReference type="PROSITE" id="PS00417">
    <property type="entry name" value="SYNAPTOBREVIN"/>
    <property type="match status" value="2"/>
</dbReference>
<keyword evidence="2" id="KW-0813">Transport</keyword>
<keyword evidence="6 11" id="KW-0472">Membrane</keyword>
<dbReference type="FunFam" id="1.20.5.110:FF:000004">
    <property type="entry name" value="Vesicle-associated membrane protein 7"/>
    <property type="match status" value="1"/>
</dbReference>
<keyword evidence="3 11" id="KW-0812">Transmembrane</keyword>
<keyword evidence="4" id="KW-0653">Protein transport</keyword>
<dbReference type="CDD" id="cd15870">
    <property type="entry name" value="R-SNARE_VAMP2"/>
    <property type="match status" value="2"/>
</dbReference>
<comment type="caution">
    <text evidence="13">The sequence shown here is derived from an EMBL/GenBank/DDBJ whole genome shotgun (WGS) entry which is preliminary data.</text>
</comment>
<feature type="coiled-coil region" evidence="9">
    <location>
        <begin position="196"/>
        <end position="223"/>
    </location>
</feature>
<dbReference type="PANTHER" id="PTHR45701">
    <property type="entry name" value="SYNAPTOBREVIN FAMILY MEMBER"/>
    <property type="match status" value="1"/>
</dbReference>
<feature type="transmembrane region" description="Helical" evidence="11">
    <location>
        <begin position="114"/>
        <end position="135"/>
    </location>
</feature>
<dbReference type="Pfam" id="PF00957">
    <property type="entry name" value="Synaptobrevin"/>
    <property type="match status" value="2"/>
</dbReference>
<dbReference type="GO" id="GO:0012505">
    <property type="term" value="C:endomembrane system"/>
    <property type="evidence" value="ECO:0007669"/>
    <property type="project" value="UniProtKB-SubCell"/>
</dbReference>
<evidence type="ECO:0000256" key="3">
    <source>
        <dbReference type="ARBA" id="ARBA00022692"/>
    </source>
</evidence>
<evidence type="ECO:0000256" key="7">
    <source>
        <dbReference type="ARBA" id="ARBA00046280"/>
    </source>
</evidence>
<protein>
    <recommendedName>
        <fullName evidence="12">V-SNARE coiled-coil homology domain-containing protein</fullName>
    </recommendedName>
</protein>
<feature type="domain" description="V-SNARE coiled-coil homology" evidence="12">
    <location>
        <begin position="167"/>
        <end position="227"/>
    </location>
</feature>
<evidence type="ECO:0000256" key="11">
    <source>
        <dbReference type="SAM" id="Phobius"/>
    </source>
</evidence>
<evidence type="ECO:0000256" key="8">
    <source>
        <dbReference type="PROSITE-ProRule" id="PRU00290"/>
    </source>
</evidence>
<dbReference type="InterPro" id="IPR042855">
    <property type="entry name" value="V_SNARE_CC"/>
</dbReference>
<dbReference type="GO" id="GO:0016192">
    <property type="term" value="P:vesicle-mediated transport"/>
    <property type="evidence" value="ECO:0007669"/>
    <property type="project" value="InterPro"/>
</dbReference>
<feature type="region of interest" description="Disordered" evidence="10">
    <location>
        <begin position="258"/>
        <end position="340"/>
    </location>
</feature>
<feature type="domain" description="V-SNARE coiled-coil homology" evidence="12">
    <location>
        <begin position="52"/>
        <end position="112"/>
    </location>
</feature>
<evidence type="ECO:0000256" key="5">
    <source>
        <dbReference type="ARBA" id="ARBA00022989"/>
    </source>
</evidence>
<comment type="similarity">
    <text evidence="1">Belongs to the synaptobrevin family.</text>
</comment>
<dbReference type="EMBL" id="CAJNYT010005058">
    <property type="protein sequence ID" value="CAF3710127.1"/>
    <property type="molecule type" value="Genomic_DNA"/>
</dbReference>
<gene>
    <name evidence="13" type="ORF">GRG538_LOCUS28944</name>
</gene>
<feature type="compositionally biased region" description="Low complexity" evidence="10">
    <location>
        <begin position="305"/>
        <end position="324"/>
    </location>
</feature>
<evidence type="ECO:0000256" key="6">
    <source>
        <dbReference type="ARBA" id="ARBA00023136"/>
    </source>
</evidence>
<evidence type="ECO:0000256" key="10">
    <source>
        <dbReference type="SAM" id="MobiDB-lite"/>
    </source>
</evidence>
<proteinExistence type="inferred from homology"/>